<dbReference type="Gene3D" id="3.40.50.1220">
    <property type="entry name" value="TPP-binding domain"/>
    <property type="match status" value="1"/>
</dbReference>
<evidence type="ECO:0000313" key="8">
    <source>
        <dbReference type="Proteomes" id="UP000221168"/>
    </source>
</evidence>
<protein>
    <recommendedName>
        <fullName evidence="9">Thiamine pyrophosphate-binding protein</fullName>
    </recommendedName>
</protein>
<dbReference type="Gene3D" id="3.40.50.970">
    <property type="match status" value="2"/>
</dbReference>
<dbReference type="Proteomes" id="UP000221168">
    <property type="component" value="Unassembled WGS sequence"/>
</dbReference>
<dbReference type="CDD" id="cd07035">
    <property type="entry name" value="TPP_PYR_POX_like"/>
    <property type="match status" value="1"/>
</dbReference>
<dbReference type="InterPro" id="IPR029035">
    <property type="entry name" value="DHS-like_NAD/FAD-binding_dom"/>
</dbReference>
<evidence type="ECO:0000256" key="1">
    <source>
        <dbReference type="ARBA" id="ARBA00007812"/>
    </source>
</evidence>
<dbReference type="SUPFAM" id="SSF52467">
    <property type="entry name" value="DHS-like NAD/FAD-binding domain"/>
    <property type="match status" value="1"/>
</dbReference>
<dbReference type="Pfam" id="PF02776">
    <property type="entry name" value="TPP_enzyme_N"/>
    <property type="match status" value="1"/>
</dbReference>
<feature type="domain" description="Thiamine pyrophosphate enzyme TPP-binding" evidence="5">
    <location>
        <begin position="393"/>
        <end position="533"/>
    </location>
</feature>
<keyword evidence="8" id="KW-1185">Reference proteome</keyword>
<name>A0A2G1QM17_9HYPH</name>
<dbReference type="NCBIfam" id="NF005470">
    <property type="entry name" value="PRK07064.1"/>
    <property type="match status" value="1"/>
</dbReference>
<keyword evidence="2 3" id="KW-0786">Thiamine pyrophosphate</keyword>
<evidence type="ECO:0000259" key="4">
    <source>
        <dbReference type="Pfam" id="PF00205"/>
    </source>
</evidence>
<evidence type="ECO:0000259" key="6">
    <source>
        <dbReference type="Pfam" id="PF02776"/>
    </source>
</evidence>
<dbReference type="AlphaFoldDB" id="A0A2G1QM17"/>
<dbReference type="GO" id="GO:0009097">
    <property type="term" value="P:isoleucine biosynthetic process"/>
    <property type="evidence" value="ECO:0007669"/>
    <property type="project" value="TreeGrafter"/>
</dbReference>
<sequence length="557" mass="58910">MKTDATTRTETVGEAIARHLADIGVTRVFGVISIHNMPILDAIARQGRIRFVPARGEAGAMNMADAYARVSRSLGVVITSTGTGAGNTAGAQVEALTAGSPVLHITTQVDRQFMDRDRAAIHDVPRQTEMLKGISKTCLRMWEARSVHTVLSAAVSAAMSPPAGPVSLEIPVDVQRESVPVQETITRPLVVRPNASQEAIAVLAEQVKTARRPMLWLGGGARHASAEANDLVARGFCAVTSTNGRAVVDEASPYTLGAFNMTPEAEAIYTTCDLMIVVGSRLRGNETRNNALPLPAPLVQIDAEATQGARNYPVDLFIHGDAKDALARLLALLPETLETDAEFRHSIAVARVKAEGRLRDQLGVYRVIADALQERIADGRHPFVRDVTISNSTFGNRYVQFAEPHHGVHALGGGIGQGLAMGIGAGLVEGEARSVVLVGDGGAQLGIAELITAVEENANLVYVLMNDQAYGVIKNIQDAQYGSRHHYSALRTPDFSLLCQAVGMAHVKVSHESAFAETLDSALAAEGPVLIEVDMCAIGPFAQAFAGPPAGAAGKGQ</sequence>
<comment type="caution">
    <text evidence="7">The sequence shown here is derived from an EMBL/GenBank/DDBJ whole genome shotgun (WGS) entry which is preliminary data.</text>
</comment>
<dbReference type="Pfam" id="PF02775">
    <property type="entry name" value="TPP_enzyme_C"/>
    <property type="match status" value="1"/>
</dbReference>
<dbReference type="GO" id="GO:0005948">
    <property type="term" value="C:acetolactate synthase complex"/>
    <property type="evidence" value="ECO:0007669"/>
    <property type="project" value="TreeGrafter"/>
</dbReference>
<evidence type="ECO:0000313" key="7">
    <source>
        <dbReference type="EMBL" id="PHP66501.1"/>
    </source>
</evidence>
<dbReference type="EMBL" id="PDVP01000008">
    <property type="protein sequence ID" value="PHP66501.1"/>
    <property type="molecule type" value="Genomic_DNA"/>
</dbReference>
<dbReference type="InterPro" id="IPR012001">
    <property type="entry name" value="Thiamin_PyroP_enz_TPP-bd_dom"/>
</dbReference>
<dbReference type="GO" id="GO:0003984">
    <property type="term" value="F:acetolactate synthase activity"/>
    <property type="evidence" value="ECO:0007669"/>
    <property type="project" value="TreeGrafter"/>
</dbReference>
<organism evidence="7 8">
    <name type="scientific">Zhengella mangrovi</name>
    <dbReference type="NCBI Taxonomy" id="1982044"/>
    <lineage>
        <taxon>Bacteria</taxon>
        <taxon>Pseudomonadati</taxon>
        <taxon>Pseudomonadota</taxon>
        <taxon>Alphaproteobacteria</taxon>
        <taxon>Hyphomicrobiales</taxon>
        <taxon>Notoacmeibacteraceae</taxon>
        <taxon>Zhengella</taxon>
    </lineage>
</organism>
<dbReference type="GO" id="GO:0000287">
    <property type="term" value="F:magnesium ion binding"/>
    <property type="evidence" value="ECO:0007669"/>
    <property type="project" value="InterPro"/>
</dbReference>
<feature type="domain" description="Thiamine pyrophosphate enzyme N-terminal TPP-binding" evidence="6">
    <location>
        <begin position="11"/>
        <end position="122"/>
    </location>
</feature>
<dbReference type="OrthoDB" id="4494979at2"/>
<dbReference type="RefSeq" id="WP_099307079.1">
    <property type="nucleotide sequence ID" value="NZ_PDVP01000008.1"/>
</dbReference>
<dbReference type="Pfam" id="PF00205">
    <property type="entry name" value="TPP_enzyme_M"/>
    <property type="match status" value="1"/>
</dbReference>
<evidence type="ECO:0000256" key="2">
    <source>
        <dbReference type="ARBA" id="ARBA00023052"/>
    </source>
</evidence>
<dbReference type="GO" id="GO:0030976">
    <property type="term" value="F:thiamine pyrophosphate binding"/>
    <property type="evidence" value="ECO:0007669"/>
    <property type="project" value="InterPro"/>
</dbReference>
<gene>
    <name evidence="7" type="ORF">CSC94_13860</name>
</gene>
<dbReference type="InterPro" id="IPR011766">
    <property type="entry name" value="TPP_enzyme_TPP-bd"/>
</dbReference>
<dbReference type="InterPro" id="IPR045229">
    <property type="entry name" value="TPP_enz"/>
</dbReference>
<feature type="domain" description="Thiamine pyrophosphate enzyme central" evidence="4">
    <location>
        <begin position="201"/>
        <end position="329"/>
    </location>
</feature>
<dbReference type="GO" id="GO:0009099">
    <property type="term" value="P:L-valine biosynthetic process"/>
    <property type="evidence" value="ECO:0007669"/>
    <property type="project" value="TreeGrafter"/>
</dbReference>
<evidence type="ECO:0008006" key="9">
    <source>
        <dbReference type="Google" id="ProtNLM"/>
    </source>
</evidence>
<dbReference type="CDD" id="cd00568">
    <property type="entry name" value="TPP_enzymes"/>
    <property type="match status" value="1"/>
</dbReference>
<dbReference type="InterPro" id="IPR012000">
    <property type="entry name" value="Thiamin_PyroP_enz_cen_dom"/>
</dbReference>
<evidence type="ECO:0000259" key="5">
    <source>
        <dbReference type="Pfam" id="PF02775"/>
    </source>
</evidence>
<accession>A0A2G1QM17</accession>
<proteinExistence type="inferred from homology"/>
<dbReference type="SUPFAM" id="SSF52518">
    <property type="entry name" value="Thiamin diphosphate-binding fold (THDP-binding)"/>
    <property type="match status" value="2"/>
</dbReference>
<comment type="similarity">
    <text evidence="1 3">Belongs to the TPP enzyme family.</text>
</comment>
<dbReference type="PANTHER" id="PTHR18968:SF13">
    <property type="entry name" value="ACETOLACTATE SYNTHASE CATALYTIC SUBUNIT, MITOCHONDRIAL"/>
    <property type="match status" value="1"/>
</dbReference>
<dbReference type="GO" id="GO:0050660">
    <property type="term" value="F:flavin adenine dinucleotide binding"/>
    <property type="evidence" value="ECO:0007669"/>
    <property type="project" value="TreeGrafter"/>
</dbReference>
<evidence type="ECO:0000256" key="3">
    <source>
        <dbReference type="RuleBase" id="RU362132"/>
    </source>
</evidence>
<dbReference type="PANTHER" id="PTHR18968">
    <property type="entry name" value="THIAMINE PYROPHOSPHATE ENZYMES"/>
    <property type="match status" value="1"/>
</dbReference>
<dbReference type="InterPro" id="IPR029061">
    <property type="entry name" value="THDP-binding"/>
</dbReference>
<reference evidence="7 8" key="1">
    <citation type="submission" date="2017-10" db="EMBL/GenBank/DDBJ databases">
        <title>Sedimentibacterium mangrovi gen. nov., sp. nov., a novel member of family Phyllobacteriacea isolated from mangrove sediment.</title>
        <authorList>
            <person name="Liao H."/>
            <person name="Tian Y."/>
        </authorList>
    </citation>
    <scope>NUCLEOTIDE SEQUENCE [LARGE SCALE GENOMIC DNA]</scope>
    <source>
        <strain evidence="7 8">X9-2-2</strain>
    </source>
</reference>